<keyword evidence="3" id="KW-1185">Reference proteome</keyword>
<feature type="region of interest" description="Disordered" evidence="1">
    <location>
        <begin position="131"/>
        <end position="161"/>
    </location>
</feature>
<reference evidence="2" key="1">
    <citation type="submission" date="2021-03" db="EMBL/GenBank/DDBJ databases">
        <authorList>
            <person name="Li Z."/>
            <person name="Yang C."/>
        </authorList>
    </citation>
    <scope>NUCLEOTIDE SEQUENCE</scope>
    <source>
        <strain evidence="2">Dzin_1.0</strain>
        <tissue evidence="2">Leaf</tissue>
    </source>
</reference>
<evidence type="ECO:0000313" key="3">
    <source>
        <dbReference type="Proteomes" id="UP001085076"/>
    </source>
</evidence>
<dbReference type="Proteomes" id="UP001085076">
    <property type="component" value="Miscellaneous, Linkage group lg09"/>
</dbReference>
<name>A0A9D5H4G1_9LILI</name>
<evidence type="ECO:0000256" key="1">
    <source>
        <dbReference type="SAM" id="MobiDB-lite"/>
    </source>
</evidence>
<sequence length="177" mass="18868">MAHRCCALKAAGAHRNEGLRAWGGACGGWSELSLAGDGMAIHVQVQMVPELGKGRRGGALGLYGRRCRCARSSRDCRRCSLRLRMKAGRRTGPRQGGGLVVGWRRAGCWPGRRRLTARAGVFSGAAWTADSGPGSQAWGTADGVQGERARQGAVDGALDWGCSPEKKLAGRRERRRG</sequence>
<dbReference type="EMBL" id="JAGGNH010000009">
    <property type="protein sequence ID" value="KAJ0963045.1"/>
    <property type="molecule type" value="Genomic_DNA"/>
</dbReference>
<proteinExistence type="predicted"/>
<dbReference type="AlphaFoldDB" id="A0A9D5H4G1"/>
<accession>A0A9D5H4G1</accession>
<gene>
    <name evidence="2" type="ORF">J5N97_028167</name>
</gene>
<protein>
    <submittedName>
        <fullName evidence="2">Uncharacterized protein</fullName>
    </submittedName>
</protein>
<comment type="caution">
    <text evidence="2">The sequence shown here is derived from an EMBL/GenBank/DDBJ whole genome shotgun (WGS) entry which is preliminary data.</text>
</comment>
<reference evidence="2" key="2">
    <citation type="journal article" date="2022" name="Hortic Res">
        <title>The genome of Dioscorea zingiberensis sheds light on the biosynthesis, origin and evolution of the medicinally important diosgenin saponins.</title>
        <authorList>
            <person name="Li Y."/>
            <person name="Tan C."/>
            <person name="Li Z."/>
            <person name="Guo J."/>
            <person name="Li S."/>
            <person name="Chen X."/>
            <person name="Wang C."/>
            <person name="Dai X."/>
            <person name="Yang H."/>
            <person name="Song W."/>
            <person name="Hou L."/>
            <person name="Xu J."/>
            <person name="Tong Z."/>
            <person name="Xu A."/>
            <person name="Yuan X."/>
            <person name="Wang W."/>
            <person name="Yang Q."/>
            <person name="Chen L."/>
            <person name="Sun Z."/>
            <person name="Wang K."/>
            <person name="Pan B."/>
            <person name="Chen J."/>
            <person name="Bao Y."/>
            <person name="Liu F."/>
            <person name="Qi X."/>
            <person name="Gang D.R."/>
            <person name="Wen J."/>
            <person name="Li J."/>
        </authorList>
    </citation>
    <scope>NUCLEOTIDE SEQUENCE</scope>
    <source>
        <strain evidence="2">Dzin_1.0</strain>
    </source>
</reference>
<evidence type="ECO:0000313" key="2">
    <source>
        <dbReference type="EMBL" id="KAJ0963045.1"/>
    </source>
</evidence>
<organism evidence="2 3">
    <name type="scientific">Dioscorea zingiberensis</name>
    <dbReference type="NCBI Taxonomy" id="325984"/>
    <lineage>
        <taxon>Eukaryota</taxon>
        <taxon>Viridiplantae</taxon>
        <taxon>Streptophyta</taxon>
        <taxon>Embryophyta</taxon>
        <taxon>Tracheophyta</taxon>
        <taxon>Spermatophyta</taxon>
        <taxon>Magnoliopsida</taxon>
        <taxon>Liliopsida</taxon>
        <taxon>Dioscoreales</taxon>
        <taxon>Dioscoreaceae</taxon>
        <taxon>Dioscorea</taxon>
    </lineage>
</organism>